<feature type="coiled-coil region" evidence="1">
    <location>
        <begin position="440"/>
        <end position="467"/>
    </location>
</feature>
<gene>
    <name evidence="4" type="ORF">BLNAU_23719</name>
</gene>
<feature type="region of interest" description="Disordered" evidence="2">
    <location>
        <begin position="586"/>
        <end position="626"/>
    </location>
</feature>
<dbReference type="EMBL" id="JARBJD010000511">
    <property type="protein sequence ID" value="KAK2941381.1"/>
    <property type="molecule type" value="Genomic_DNA"/>
</dbReference>
<feature type="compositionally biased region" description="Polar residues" evidence="2">
    <location>
        <begin position="481"/>
        <end position="495"/>
    </location>
</feature>
<keyword evidence="3" id="KW-1133">Transmembrane helix</keyword>
<feature type="region of interest" description="Disordered" evidence="2">
    <location>
        <begin position="475"/>
        <end position="515"/>
    </location>
</feature>
<evidence type="ECO:0000313" key="5">
    <source>
        <dbReference type="Proteomes" id="UP001281761"/>
    </source>
</evidence>
<protein>
    <submittedName>
        <fullName evidence="4">Uncharacterized protein</fullName>
    </submittedName>
</protein>
<evidence type="ECO:0000256" key="1">
    <source>
        <dbReference type="SAM" id="Coils"/>
    </source>
</evidence>
<keyword evidence="3" id="KW-0812">Transmembrane</keyword>
<sequence length="626" mass="68878">MCSSLSRAALVSSGSFVFVNTLHTSCKLVLEGSHFPLLGEYNVTLEPAFWTVVSFSSESLGESSEIEIGRSEGLKYSQQFTISLIVRTDDANDVIKSDQSIVLKTGSQPASAVFLVDSSGSSSPFCGDLARPCSSMDVGLSILSKVGIVQCEMKIVEKATQNKQHMVESGSVLSMSASSTISAELEIGASAWMASNSGLFVVSSARLEFHEIAVSIRRQEERSLDPPLHPMWTHLTRHRRSVTGRLGGVTIEAGIFHDNTPNDALFPSARRNMRCSENGKVEVGMEDVNINAPLFVPTLFGLDELVEQEKEQFEVTILGTMLIPCGLFLEVFELKDSSEGKSYPIDLAQQSFVSFTETNMTFTIARSSLSELDGSAEWRGRLVYGSNEKTRNSFQMQRDSSGRLSQTVKENMKWWLPLVIVLSVTALFDIALLIFLVRRRKQKENVKKQQTAEANELDLDIEVLKMEDTSIATTDRVHASSFESPTQRDSIATGQKETKRPPESEEGEEDTKKEERVMACGLDGKEVAVVNKYDTLFNRLHHPRAGLDVNKDVVRKQIVAVRVRSAVVTARDFFDGAGVVAVSLKQHPQPEQGDEGSVETTPDSRAGTADGTRVELSRNGGTEREE</sequence>
<accession>A0ABQ9WSE7</accession>
<keyword evidence="1" id="KW-0175">Coiled coil</keyword>
<reference evidence="4 5" key="1">
    <citation type="journal article" date="2022" name="bioRxiv">
        <title>Genomics of Preaxostyla Flagellates Illuminates Evolutionary Transitions and the Path Towards Mitochondrial Loss.</title>
        <authorList>
            <person name="Novak L.V.F."/>
            <person name="Treitli S.C."/>
            <person name="Pyrih J."/>
            <person name="Halakuc P."/>
            <person name="Pipaliya S.V."/>
            <person name="Vacek V."/>
            <person name="Brzon O."/>
            <person name="Soukal P."/>
            <person name="Eme L."/>
            <person name="Dacks J.B."/>
            <person name="Karnkowska A."/>
            <person name="Elias M."/>
            <person name="Hampl V."/>
        </authorList>
    </citation>
    <scope>NUCLEOTIDE SEQUENCE [LARGE SCALE GENOMIC DNA]</scope>
    <source>
        <strain evidence="4">NAU3</strain>
        <tissue evidence="4">Gut</tissue>
    </source>
</reference>
<keyword evidence="3" id="KW-0472">Membrane</keyword>
<evidence type="ECO:0000256" key="3">
    <source>
        <dbReference type="SAM" id="Phobius"/>
    </source>
</evidence>
<dbReference type="Proteomes" id="UP001281761">
    <property type="component" value="Unassembled WGS sequence"/>
</dbReference>
<keyword evidence="5" id="KW-1185">Reference proteome</keyword>
<name>A0ABQ9WSE7_9EUKA</name>
<feature type="compositionally biased region" description="Basic and acidic residues" evidence="2">
    <location>
        <begin position="612"/>
        <end position="626"/>
    </location>
</feature>
<organism evidence="4 5">
    <name type="scientific">Blattamonas nauphoetae</name>
    <dbReference type="NCBI Taxonomy" id="2049346"/>
    <lineage>
        <taxon>Eukaryota</taxon>
        <taxon>Metamonada</taxon>
        <taxon>Preaxostyla</taxon>
        <taxon>Oxymonadida</taxon>
        <taxon>Blattamonas</taxon>
    </lineage>
</organism>
<proteinExistence type="predicted"/>
<evidence type="ECO:0000313" key="4">
    <source>
        <dbReference type="EMBL" id="KAK2941381.1"/>
    </source>
</evidence>
<comment type="caution">
    <text evidence="4">The sequence shown here is derived from an EMBL/GenBank/DDBJ whole genome shotgun (WGS) entry which is preliminary data.</text>
</comment>
<evidence type="ECO:0000256" key="2">
    <source>
        <dbReference type="SAM" id="MobiDB-lite"/>
    </source>
</evidence>
<feature type="transmembrane region" description="Helical" evidence="3">
    <location>
        <begin position="414"/>
        <end position="437"/>
    </location>
</feature>